<accession>A0A2V0NUC4</accession>
<dbReference type="InParanoid" id="A0A2V0NUC4"/>
<dbReference type="PANTHER" id="PTHR45794">
    <property type="entry name" value="LEUCYL-TRNA SYNTHETASE"/>
    <property type="match status" value="1"/>
</dbReference>
<dbReference type="AlphaFoldDB" id="A0A2V0NUC4"/>
<dbReference type="STRING" id="307507.A0A2V0NUC4"/>
<evidence type="ECO:0000256" key="1">
    <source>
        <dbReference type="ARBA" id="ARBA00005594"/>
    </source>
</evidence>
<protein>
    <submittedName>
        <fullName evidence="2">Uncharacterized protein</fullName>
    </submittedName>
</protein>
<comment type="caution">
    <text evidence="2">The sequence shown here is derived from an EMBL/GenBank/DDBJ whole genome shotgun (WGS) entry which is preliminary data.</text>
</comment>
<evidence type="ECO:0000313" key="2">
    <source>
        <dbReference type="EMBL" id="GBF91226.1"/>
    </source>
</evidence>
<name>A0A2V0NUC4_9CHLO</name>
<dbReference type="GO" id="GO:0005524">
    <property type="term" value="F:ATP binding"/>
    <property type="evidence" value="ECO:0007669"/>
    <property type="project" value="InterPro"/>
</dbReference>
<comment type="similarity">
    <text evidence="1">Belongs to the class-I aminoacyl-tRNA synthetase family.</text>
</comment>
<gene>
    <name evidence="2" type="ORF">Rsub_03546</name>
</gene>
<sequence length="235" mass="23583">MLGWPASEEPDFVLQRAAQYIESVIFHWRKLIAKAEAPPKKKKAGDPLPPRIVRVDAFVAERFGGWQEVVLRALASAFDAASGSFPPTAFDSVGAAVKAAAEEGVDPSLEGMNDKQLKALTMPFAKFRMEDALKGGLAVLDVKLPFDEAALLRANEAYLLRALGLEAVGVHSARDAAAAAAAGVDLAAAYPGAPAVALTAGGAPRGSGGGGGGGGSGGGAAAAGAKAAAPALAAV</sequence>
<dbReference type="GO" id="GO:0006429">
    <property type="term" value="P:leucyl-tRNA aminoacylation"/>
    <property type="evidence" value="ECO:0007669"/>
    <property type="project" value="InterPro"/>
</dbReference>
<proteinExistence type="inferred from homology"/>
<dbReference type="Proteomes" id="UP000247498">
    <property type="component" value="Unassembled WGS sequence"/>
</dbReference>
<evidence type="ECO:0000313" key="3">
    <source>
        <dbReference type="Proteomes" id="UP000247498"/>
    </source>
</evidence>
<keyword evidence="3" id="KW-1185">Reference proteome</keyword>
<organism evidence="2 3">
    <name type="scientific">Raphidocelis subcapitata</name>
    <dbReference type="NCBI Taxonomy" id="307507"/>
    <lineage>
        <taxon>Eukaryota</taxon>
        <taxon>Viridiplantae</taxon>
        <taxon>Chlorophyta</taxon>
        <taxon>core chlorophytes</taxon>
        <taxon>Chlorophyceae</taxon>
        <taxon>CS clade</taxon>
        <taxon>Sphaeropleales</taxon>
        <taxon>Selenastraceae</taxon>
        <taxon>Raphidocelis</taxon>
    </lineage>
</organism>
<reference evidence="2 3" key="1">
    <citation type="journal article" date="2018" name="Sci. Rep.">
        <title>Raphidocelis subcapitata (=Pseudokirchneriella subcapitata) provides an insight into genome evolution and environmental adaptations in the Sphaeropleales.</title>
        <authorList>
            <person name="Suzuki S."/>
            <person name="Yamaguchi H."/>
            <person name="Nakajima N."/>
            <person name="Kawachi M."/>
        </authorList>
    </citation>
    <scope>NUCLEOTIDE SEQUENCE [LARGE SCALE GENOMIC DNA]</scope>
    <source>
        <strain evidence="2 3">NIES-35</strain>
    </source>
</reference>
<dbReference type="GO" id="GO:0004823">
    <property type="term" value="F:leucine-tRNA ligase activity"/>
    <property type="evidence" value="ECO:0007669"/>
    <property type="project" value="InterPro"/>
</dbReference>
<dbReference type="EMBL" id="BDRX01000023">
    <property type="protein sequence ID" value="GBF91226.1"/>
    <property type="molecule type" value="Genomic_DNA"/>
</dbReference>
<dbReference type="PANTHER" id="PTHR45794:SF1">
    <property type="entry name" value="LEUCINE--TRNA LIGASE, CYTOPLASMIC"/>
    <property type="match status" value="1"/>
</dbReference>
<dbReference type="InterPro" id="IPR004493">
    <property type="entry name" value="Leu-tRNA-synth_Ia_arc/euk"/>
</dbReference>